<gene>
    <name evidence="2" type="ORF">EV356DRAFT_342861</name>
</gene>
<reference evidence="2" key="1">
    <citation type="journal article" date="2020" name="Stud. Mycol.">
        <title>101 Dothideomycetes genomes: a test case for predicting lifestyles and emergence of pathogens.</title>
        <authorList>
            <person name="Haridas S."/>
            <person name="Albert R."/>
            <person name="Binder M."/>
            <person name="Bloem J."/>
            <person name="Labutti K."/>
            <person name="Salamov A."/>
            <person name="Andreopoulos B."/>
            <person name="Baker S."/>
            <person name="Barry K."/>
            <person name="Bills G."/>
            <person name="Bluhm B."/>
            <person name="Cannon C."/>
            <person name="Castanera R."/>
            <person name="Culley D."/>
            <person name="Daum C."/>
            <person name="Ezra D."/>
            <person name="Gonzalez J."/>
            <person name="Henrissat B."/>
            <person name="Kuo A."/>
            <person name="Liang C."/>
            <person name="Lipzen A."/>
            <person name="Lutzoni F."/>
            <person name="Magnuson J."/>
            <person name="Mondo S."/>
            <person name="Nolan M."/>
            <person name="Ohm R."/>
            <person name="Pangilinan J."/>
            <person name="Park H.-J."/>
            <person name="Ramirez L."/>
            <person name="Alfaro M."/>
            <person name="Sun H."/>
            <person name="Tritt A."/>
            <person name="Yoshinaga Y."/>
            <person name="Zwiers L.-H."/>
            <person name="Turgeon B."/>
            <person name="Goodwin S."/>
            <person name="Spatafora J."/>
            <person name="Crous P."/>
            <person name="Grigoriev I."/>
        </authorList>
    </citation>
    <scope>NUCLEOTIDE SEQUENCE</scope>
    <source>
        <strain evidence="2">Tuck. ex Michener</strain>
    </source>
</reference>
<protein>
    <submittedName>
        <fullName evidence="2">Uncharacterized protein</fullName>
    </submittedName>
</protein>
<organism evidence="2 3">
    <name type="scientific">Viridothelium virens</name>
    <name type="common">Speckled blister lichen</name>
    <name type="synonym">Trypethelium virens</name>
    <dbReference type="NCBI Taxonomy" id="1048519"/>
    <lineage>
        <taxon>Eukaryota</taxon>
        <taxon>Fungi</taxon>
        <taxon>Dikarya</taxon>
        <taxon>Ascomycota</taxon>
        <taxon>Pezizomycotina</taxon>
        <taxon>Dothideomycetes</taxon>
        <taxon>Dothideomycetes incertae sedis</taxon>
        <taxon>Trypetheliales</taxon>
        <taxon>Trypetheliaceae</taxon>
        <taxon>Viridothelium</taxon>
    </lineage>
</organism>
<evidence type="ECO:0000313" key="3">
    <source>
        <dbReference type="Proteomes" id="UP000800092"/>
    </source>
</evidence>
<evidence type="ECO:0000256" key="1">
    <source>
        <dbReference type="SAM" id="MobiDB-lite"/>
    </source>
</evidence>
<dbReference type="AlphaFoldDB" id="A0A6A6GYQ2"/>
<sequence>MYLPAESAGIIFAFVSDGSEYKKRASQLYFKSFSEEWKYQVMDLADIINPQTVRISCKLEDLLDASFCNIRSLGNPTGVNRHPSLKKCTDLSFQSPRSCFPWIRLGVCATPLSQACKFTLGTPTSTTPFSKSADIIRVPPISVIAAPTSTPMTPTIAGLTRSATLPRQPTSFRSKSVKSQPNRASYSLSGPSGGIRPSKEPRLAFLSSTDSSARGWRIKYRGNR</sequence>
<proteinExistence type="predicted"/>
<feature type="region of interest" description="Disordered" evidence="1">
    <location>
        <begin position="160"/>
        <end position="203"/>
    </location>
</feature>
<dbReference type="Proteomes" id="UP000800092">
    <property type="component" value="Unassembled WGS sequence"/>
</dbReference>
<feature type="compositionally biased region" description="Polar residues" evidence="1">
    <location>
        <begin position="161"/>
        <end position="190"/>
    </location>
</feature>
<evidence type="ECO:0000313" key="2">
    <source>
        <dbReference type="EMBL" id="KAF2230473.1"/>
    </source>
</evidence>
<keyword evidence="3" id="KW-1185">Reference proteome</keyword>
<accession>A0A6A6GYQ2</accession>
<name>A0A6A6GYQ2_VIRVR</name>
<dbReference type="EMBL" id="ML991841">
    <property type="protein sequence ID" value="KAF2230473.1"/>
    <property type="molecule type" value="Genomic_DNA"/>
</dbReference>